<dbReference type="GO" id="GO:0015697">
    <property type="term" value="P:quaternary ammonium group transport"/>
    <property type="evidence" value="ECO:0007669"/>
    <property type="project" value="UniProtKB-ARBA"/>
</dbReference>
<dbReference type="SUPFAM" id="SSF50331">
    <property type="entry name" value="MOP-like"/>
    <property type="match status" value="1"/>
</dbReference>
<dbReference type="GO" id="GO:0016887">
    <property type="term" value="F:ATP hydrolysis activity"/>
    <property type="evidence" value="ECO:0007669"/>
    <property type="project" value="InterPro"/>
</dbReference>
<dbReference type="PANTHER" id="PTHR42781">
    <property type="entry name" value="SPERMIDINE/PUTRESCINE IMPORT ATP-BINDING PROTEIN POTA"/>
    <property type="match status" value="1"/>
</dbReference>
<comment type="similarity">
    <text evidence="1">Belongs to the ABC transporter superfamily.</text>
</comment>
<protein>
    <submittedName>
        <fullName evidence="6">Polyamine-transporting ATPase</fullName>
    </submittedName>
</protein>
<dbReference type="InterPro" id="IPR050093">
    <property type="entry name" value="ABC_SmlMolc_Importer"/>
</dbReference>
<dbReference type="RefSeq" id="WP_188855234.1">
    <property type="nucleotide sequence ID" value="NZ_BMJJ01000018.1"/>
</dbReference>
<feature type="domain" description="ABC transporter" evidence="5">
    <location>
        <begin position="2"/>
        <end position="224"/>
    </location>
</feature>
<dbReference type="PANTHER" id="PTHR42781:SF4">
    <property type="entry name" value="SPERMIDINE_PUTRESCINE IMPORT ATP-BINDING PROTEIN POTA"/>
    <property type="match status" value="1"/>
</dbReference>
<dbReference type="InterPro" id="IPR003439">
    <property type="entry name" value="ABC_transporter-like_ATP-bd"/>
</dbReference>
<dbReference type="GO" id="GO:0022857">
    <property type="term" value="F:transmembrane transporter activity"/>
    <property type="evidence" value="ECO:0007669"/>
    <property type="project" value="InterPro"/>
</dbReference>
<evidence type="ECO:0000256" key="4">
    <source>
        <dbReference type="ARBA" id="ARBA00022840"/>
    </source>
</evidence>
<dbReference type="Proteomes" id="UP000613160">
    <property type="component" value="Unassembled WGS sequence"/>
</dbReference>
<dbReference type="AlphaFoldDB" id="A0A917DJ19"/>
<dbReference type="Gene3D" id="2.40.50.100">
    <property type="match status" value="1"/>
</dbReference>
<dbReference type="FunFam" id="3.40.50.300:FF:000425">
    <property type="entry name" value="Probable ABC transporter, ATP-binding subunit"/>
    <property type="match status" value="1"/>
</dbReference>
<comment type="caution">
    <text evidence="6">The sequence shown here is derived from an EMBL/GenBank/DDBJ whole genome shotgun (WGS) entry which is preliminary data.</text>
</comment>
<accession>A0A917DJ19</accession>
<keyword evidence="4" id="KW-0067">ATP-binding</keyword>
<dbReference type="PROSITE" id="PS00211">
    <property type="entry name" value="ABC_TRANSPORTER_1"/>
    <property type="match status" value="1"/>
</dbReference>
<dbReference type="SUPFAM" id="SSF52540">
    <property type="entry name" value="P-loop containing nucleoside triphosphate hydrolases"/>
    <property type="match status" value="1"/>
</dbReference>
<reference evidence="6" key="2">
    <citation type="submission" date="2020-09" db="EMBL/GenBank/DDBJ databases">
        <authorList>
            <person name="Sun Q."/>
            <person name="Zhou Y."/>
        </authorList>
    </citation>
    <scope>NUCLEOTIDE SEQUENCE</scope>
    <source>
        <strain evidence="6">CGMCC 1.15493</strain>
    </source>
</reference>
<proteinExistence type="inferred from homology"/>
<dbReference type="EMBL" id="BMJJ01000018">
    <property type="protein sequence ID" value="GGD41753.1"/>
    <property type="molecule type" value="Genomic_DNA"/>
</dbReference>
<dbReference type="Gene3D" id="3.40.50.300">
    <property type="entry name" value="P-loop containing nucleotide triphosphate hydrolases"/>
    <property type="match status" value="1"/>
</dbReference>
<keyword evidence="7" id="KW-1185">Reference proteome</keyword>
<evidence type="ECO:0000313" key="6">
    <source>
        <dbReference type="EMBL" id="GGD41753.1"/>
    </source>
</evidence>
<dbReference type="PROSITE" id="PS50893">
    <property type="entry name" value="ABC_TRANSPORTER_2"/>
    <property type="match status" value="1"/>
</dbReference>
<evidence type="ECO:0000256" key="3">
    <source>
        <dbReference type="ARBA" id="ARBA00022741"/>
    </source>
</evidence>
<sequence length="355" mass="38561">MVYNGQHAVADASFELQRGRFLTILGPSGSGKTTLLRMIAGFQASTSGEIAINGRQVSDEPPHKRSIGMVFQKLALFPHLTAAENVAFPLKMRRFDAREIPARVARYLDLVQLGGYGDRRIHELSGGQQQRVAIARALVFEPDLLLLDEPLAALDRKLREETQLEFRRIQRELGVTTINVTHDQREALVVSDEVIVMDKGRIQQMAEPTITYRQPATAFVANFIGVTNRLDARVEAVTSDTVVLRIGAMTVSGRPTGNGAFPAVGDAVVGALRAEQIRIALEAESLAGLETVVAGTVADMIFEGERVVYQVAVPALGGLVLSVFDHDPAGHAPRPAGSTVALGWNVRDLLVYIRP</sequence>
<dbReference type="InterPro" id="IPR013611">
    <property type="entry name" value="Transp-assoc_OB_typ2"/>
</dbReference>
<dbReference type="GO" id="GO:0005524">
    <property type="term" value="F:ATP binding"/>
    <property type="evidence" value="ECO:0007669"/>
    <property type="project" value="UniProtKB-KW"/>
</dbReference>
<dbReference type="InterPro" id="IPR017871">
    <property type="entry name" value="ABC_transporter-like_CS"/>
</dbReference>
<dbReference type="GO" id="GO:0043190">
    <property type="term" value="C:ATP-binding cassette (ABC) transporter complex"/>
    <property type="evidence" value="ECO:0007669"/>
    <property type="project" value="InterPro"/>
</dbReference>
<gene>
    <name evidence="6" type="ORF">GCM10011335_50550</name>
</gene>
<dbReference type="InterPro" id="IPR003593">
    <property type="entry name" value="AAA+_ATPase"/>
</dbReference>
<dbReference type="Pfam" id="PF00005">
    <property type="entry name" value="ABC_tran"/>
    <property type="match status" value="1"/>
</dbReference>
<name>A0A917DJ19_9HYPH</name>
<keyword evidence="3" id="KW-0547">Nucleotide-binding</keyword>
<keyword evidence="2" id="KW-0813">Transport</keyword>
<dbReference type="InterPro" id="IPR008995">
    <property type="entry name" value="Mo/tungstate-bd_C_term_dom"/>
</dbReference>
<dbReference type="SMART" id="SM00382">
    <property type="entry name" value="AAA"/>
    <property type="match status" value="1"/>
</dbReference>
<evidence type="ECO:0000259" key="5">
    <source>
        <dbReference type="PROSITE" id="PS50893"/>
    </source>
</evidence>
<reference evidence="6" key="1">
    <citation type="journal article" date="2014" name="Int. J. Syst. Evol. Microbiol.">
        <title>Complete genome sequence of Corynebacterium casei LMG S-19264T (=DSM 44701T), isolated from a smear-ripened cheese.</title>
        <authorList>
            <consortium name="US DOE Joint Genome Institute (JGI-PGF)"/>
            <person name="Walter F."/>
            <person name="Albersmeier A."/>
            <person name="Kalinowski J."/>
            <person name="Ruckert C."/>
        </authorList>
    </citation>
    <scope>NUCLEOTIDE SEQUENCE</scope>
    <source>
        <strain evidence="6">CGMCC 1.15493</strain>
    </source>
</reference>
<dbReference type="Pfam" id="PF08402">
    <property type="entry name" value="TOBE_2"/>
    <property type="match status" value="1"/>
</dbReference>
<evidence type="ECO:0000256" key="1">
    <source>
        <dbReference type="ARBA" id="ARBA00005417"/>
    </source>
</evidence>
<evidence type="ECO:0000256" key="2">
    <source>
        <dbReference type="ARBA" id="ARBA00022448"/>
    </source>
</evidence>
<organism evidence="6 7">
    <name type="scientific">Aureimonas glaciei</name>
    <dbReference type="NCBI Taxonomy" id="1776957"/>
    <lineage>
        <taxon>Bacteria</taxon>
        <taxon>Pseudomonadati</taxon>
        <taxon>Pseudomonadota</taxon>
        <taxon>Alphaproteobacteria</taxon>
        <taxon>Hyphomicrobiales</taxon>
        <taxon>Aurantimonadaceae</taxon>
        <taxon>Aureimonas</taxon>
    </lineage>
</organism>
<dbReference type="InterPro" id="IPR027417">
    <property type="entry name" value="P-loop_NTPase"/>
</dbReference>
<evidence type="ECO:0000313" key="7">
    <source>
        <dbReference type="Proteomes" id="UP000613160"/>
    </source>
</evidence>